<organism evidence="1 2">
    <name type="scientific">Actinophytocola algeriensis</name>
    <dbReference type="NCBI Taxonomy" id="1768010"/>
    <lineage>
        <taxon>Bacteria</taxon>
        <taxon>Bacillati</taxon>
        <taxon>Actinomycetota</taxon>
        <taxon>Actinomycetes</taxon>
        <taxon>Pseudonocardiales</taxon>
        <taxon>Pseudonocardiaceae</taxon>
    </lineage>
</organism>
<reference evidence="1 2" key="1">
    <citation type="submission" date="2020-08" db="EMBL/GenBank/DDBJ databases">
        <title>Genomic Encyclopedia of Type Strains, Phase III (KMG-III): the genomes of soil and plant-associated and newly described type strains.</title>
        <authorList>
            <person name="Whitman W."/>
        </authorList>
    </citation>
    <scope>NUCLEOTIDE SEQUENCE [LARGE SCALE GENOMIC DNA]</scope>
    <source>
        <strain evidence="1 2">CECT 8960</strain>
    </source>
</reference>
<name>A0A7W7VEH1_9PSEU</name>
<sequence>MTAWLPGYFVPRLHAVDPYADRMVFHGVPLAWSLCGRAAVLHAADRLERLGRCPRCERLAARGQSIMMES</sequence>
<dbReference type="AlphaFoldDB" id="A0A7W7VEH1"/>
<dbReference type="Proteomes" id="UP000520767">
    <property type="component" value="Unassembled WGS sequence"/>
</dbReference>
<dbReference type="EMBL" id="JACHJQ010000003">
    <property type="protein sequence ID" value="MBB4907005.1"/>
    <property type="molecule type" value="Genomic_DNA"/>
</dbReference>
<evidence type="ECO:0000313" key="1">
    <source>
        <dbReference type="EMBL" id="MBB4907005.1"/>
    </source>
</evidence>
<gene>
    <name evidence="1" type="ORF">FHR82_003225</name>
</gene>
<accession>A0A7W7VEH1</accession>
<comment type="caution">
    <text evidence="1">The sequence shown here is derived from an EMBL/GenBank/DDBJ whole genome shotgun (WGS) entry which is preliminary data.</text>
</comment>
<protein>
    <submittedName>
        <fullName evidence="1">Uncharacterized protein</fullName>
    </submittedName>
</protein>
<evidence type="ECO:0000313" key="2">
    <source>
        <dbReference type="Proteomes" id="UP000520767"/>
    </source>
</evidence>
<proteinExistence type="predicted"/>
<keyword evidence="2" id="KW-1185">Reference proteome</keyword>